<dbReference type="InterPro" id="IPR034984">
    <property type="entry name" value="Imelysin-like_IPPA"/>
</dbReference>
<dbReference type="EMBL" id="JACRUL010000053">
    <property type="protein sequence ID" value="MBC5845790.1"/>
    <property type="molecule type" value="Genomic_DNA"/>
</dbReference>
<dbReference type="Proteomes" id="UP000641454">
    <property type="component" value="Unassembled WGS sequence"/>
</dbReference>
<dbReference type="InterPro" id="IPR038352">
    <property type="entry name" value="Imelysin_sf"/>
</dbReference>
<evidence type="ECO:0000256" key="2">
    <source>
        <dbReference type="ARBA" id="ARBA00022729"/>
    </source>
</evidence>
<dbReference type="CDD" id="cd14659">
    <property type="entry name" value="Imelysin-like_IPPA"/>
    <property type="match status" value="1"/>
</dbReference>
<name>A0A923N2U9_9FLAO</name>
<feature type="signal peptide" evidence="3">
    <location>
        <begin position="1"/>
        <end position="24"/>
    </location>
</feature>
<evidence type="ECO:0000256" key="3">
    <source>
        <dbReference type="SAM" id="SignalP"/>
    </source>
</evidence>
<gene>
    <name evidence="5" type="ORF">H8R25_15300</name>
</gene>
<organism evidence="5 6">
    <name type="scientific">Flavobacterium muglaense</name>
    <dbReference type="NCBI Taxonomy" id="2764716"/>
    <lineage>
        <taxon>Bacteria</taxon>
        <taxon>Pseudomonadati</taxon>
        <taxon>Bacteroidota</taxon>
        <taxon>Flavobacteriia</taxon>
        <taxon>Flavobacteriales</taxon>
        <taxon>Flavobacteriaceae</taxon>
        <taxon>Flavobacterium</taxon>
    </lineage>
</organism>
<dbReference type="RefSeq" id="WP_187020826.1">
    <property type="nucleotide sequence ID" value="NZ_JACRUK010000053.1"/>
</dbReference>
<evidence type="ECO:0000256" key="1">
    <source>
        <dbReference type="ARBA" id="ARBA00004196"/>
    </source>
</evidence>
<feature type="domain" description="Imelysin-like" evidence="4">
    <location>
        <begin position="47"/>
        <end position="343"/>
    </location>
</feature>
<accession>A0A923N2U9</accession>
<sequence length="373" mass="40798">MKKKLFIFFSVVSTIVACSSSDNSGDTTSGSNYDRKVLLTNWSENIIIPSYTNYQAKLKVLATNSATFNATPSEANLLTLRTSWLEAYKAYQYVAIYSFGKSEEINLKESANTYPTNAAGIDSNISAGGYNLTLLSQFDKQGFPALDYLINGLGTTNTSIISFYSTNANATKYQKYLTDVITRLQSSADTVLADWNSGYKATYIANSGTSVSSSVNITTNNFVKNLEKNVRSGKIGIPAGVFSTGVKFPEKVEAFYKNDVSRELLETAIKASQDFFNGKHFSSTTTGEGLKSYLDYVNAMRSGEKLSTIINNQFSAILTATATLNASFSNQINSDNTKMLAAYDVLQQNVVYIKLDMMQALNITIDYVDGDGD</sequence>
<keyword evidence="6" id="KW-1185">Reference proteome</keyword>
<evidence type="ECO:0000259" key="4">
    <source>
        <dbReference type="Pfam" id="PF09375"/>
    </source>
</evidence>
<dbReference type="PROSITE" id="PS51257">
    <property type="entry name" value="PROKAR_LIPOPROTEIN"/>
    <property type="match status" value="1"/>
</dbReference>
<dbReference type="InterPro" id="IPR018976">
    <property type="entry name" value="Imelysin-like"/>
</dbReference>
<dbReference type="GO" id="GO:0030313">
    <property type="term" value="C:cell envelope"/>
    <property type="evidence" value="ECO:0007669"/>
    <property type="project" value="UniProtKB-SubCell"/>
</dbReference>
<reference evidence="5 6" key="1">
    <citation type="submission" date="2020-08" db="EMBL/GenBank/DDBJ databases">
        <title>Description of novel Flavobacterium F-392 isolate.</title>
        <authorList>
            <person name="Saticioglu I.B."/>
            <person name="Duman M."/>
            <person name="Altun S."/>
        </authorList>
    </citation>
    <scope>NUCLEOTIDE SEQUENCE [LARGE SCALE GENOMIC DNA]</scope>
    <source>
        <strain evidence="5 6">F-392</strain>
    </source>
</reference>
<proteinExistence type="predicted"/>
<dbReference type="Gene3D" id="1.20.1420.20">
    <property type="entry name" value="M75 peptidase, HXXE motif"/>
    <property type="match status" value="1"/>
</dbReference>
<keyword evidence="2 3" id="KW-0732">Signal</keyword>
<feature type="chain" id="PRO_5036941944" evidence="3">
    <location>
        <begin position="25"/>
        <end position="373"/>
    </location>
</feature>
<dbReference type="AlphaFoldDB" id="A0A923N2U9"/>
<comment type="caution">
    <text evidence="5">The sequence shown here is derived from an EMBL/GenBank/DDBJ whole genome shotgun (WGS) entry which is preliminary data.</text>
</comment>
<evidence type="ECO:0000313" key="6">
    <source>
        <dbReference type="Proteomes" id="UP000641454"/>
    </source>
</evidence>
<comment type="subcellular location">
    <subcellularLocation>
        <location evidence="1">Cell envelope</location>
    </subcellularLocation>
</comment>
<evidence type="ECO:0000313" key="5">
    <source>
        <dbReference type="EMBL" id="MBC5845790.1"/>
    </source>
</evidence>
<dbReference type="Pfam" id="PF09375">
    <property type="entry name" value="Peptidase_M75"/>
    <property type="match status" value="1"/>
</dbReference>
<protein>
    <submittedName>
        <fullName evidence="5">Imelysin family protein</fullName>
    </submittedName>
</protein>